<name>A0ABU8VEY3_9BURK</name>
<organism evidence="1 2">
    <name type="scientific">Variovorax ureilyticus</name>
    <dbReference type="NCBI Taxonomy" id="1836198"/>
    <lineage>
        <taxon>Bacteria</taxon>
        <taxon>Pseudomonadati</taxon>
        <taxon>Pseudomonadota</taxon>
        <taxon>Betaproteobacteria</taxon>
        <taxon>Burkholderiales</taxon>
        <taxon>Comamonadaceae</taxon>
        <taxon>Variovorax</taxon>
    </lineage>
</organism>
<protein>
    <submittedName>
        <fullName evidence="1">Uncharacterized protein</fullName>
    </submittedName>
</protein>
<dbReference type="RefSeq" id="WP_340357488.1">
    <property type="nucleotide sequence ID" value="NZ_JBBKZU010000005.1"/>
</dbReference>
<accession>A0ABU8VEY3</accession>
<dbReference type="EMBL" id="JBBKZU010000005">
    <property type="protein sequence ID" value="MEJ8812235.1"/>
    <property type="molecule type" value="Genomic_DNA"/>
</dbReference>
<comment type="caution">
    <text evidence="1">The sequence shown here is derived from an EMBL/GenBank/DDBJ whole genome shotgun (WGS) entry which is preliminary data.</text>
</comment>
<evidence type="ECO:0000313" key="1">
    <source>
        <dbReference type="EMBL" id="MEJ8812235.1"/>
    </source>
</evidence>
<evidence type="ECO:0000313" key="2">
    <source>
        <dbReference type="Proteomes" id="UP001365846"/>
    </source>
</evidence>
<reference evidence="1 2" key="1">
    <citation type="submission" date="2024-03" db="EMBL/GenBank/DDBJ databases">
        <title>Novel species of the genus Variovorax.</title>
        <authorList>
            <person name="Liu Q."/>
            <person name="Xin Y.-H."/>
        </authorList>
    </citation>
    <scope>NUCLEOTIDE SEQUENCE [LARGE SCALE GENOMIC DNA]</scope>
    <source>
        <strain evidence="1 2">KACC 18899</strain>
    </source>
</reference>
<sequence length="103" mass="11305">MTLDYLDFDYSEDTEGVGVFDAMATVRPPQLAAVQAEIEKVLGWANSVFAGRRGPVEDGGEWDYDLQEMQENAPGEPWHTVTLSISGTEAFCAAFREAFDLPG</sequence>
<dbReference type="Proteomes" id="UP001365846">
    <property type="component" value="Unassembled WGS sequence"/>
</dbReference>
<keyword evidence="2" id="KW-1185">Reference proteome</keyword>
<gene>
    <name evidence="1" type="ORF">WKW77_14220</name>
</gene>
<proteinExistence type="predicted"/>